<evidence type="ECO:0000256" key="1">
    <source>
        <dbReference type="SAM" id="MobiDB-lite"/>
    </source>
</evidence>
<evidence type="ECO:0000313" key="3">
    <source>
        <dbReference type="Proteomes" id="UP000593818"/>
    </source>
</evidence>
<evidence type="ECO:0008006" key="4">
    <source>
        <dbReference type="Google" id="ProtNLM"/>
    </source>
</evidence>
<protein>
    <recommendedName>
        <fullName evidence="4">Transcription factor WhiB</fullName>
    </recommendedName>
</protein>
<feature type="region of interest" description="Disordered" evidence="1">
    <location>
        <begin position="283"/>
        <end position="302"/>
    </location>
</feature>
<feature type="compositionally biased region" description="Polar residues" evidence="1">
    <location>
        <begin position="312"/>
        <end position="321"/>
    </location>
</feature>
<organism evidence="2 3">
    <name type="scientific">Rhodococcus pyridinivorans</name>
    <dbReference type="NCBI Taxonomy" id="103816"/>
    <lineage>
        <taxon>Bacteria</taxon>
        <taxon>Bacillati</taxon>
        <taxon>Actinomycetota</taxon>
        <taxon>Actinomycetes</taxon>
        <taxon>Mycobacteriales</taxon>
        <taxon>Nocardiaceae</taxon>
        <taxon>Rhodococcus</taxon>
    </lineage>
</organism>
<dbReference type="AlphaFoldDB" id="A0A7M2XWA1"/>
<gene>
    <name evidence="2" type="ORF">INP59_27370</name>
</gene>
<feature type="region of interest" description="Disordered" evidence="1">
    <location>
        <begin position="308"/>
        <end position="339"/>
    </location>
</feature>
<keyword evidence="3" id="KW-1185">Reference proteome</keyword>
<evidence type="ECO:0000313" key="2">
    <source>
        <dbReference type="EMBL" id="QOW01878.1"/>
    </source>
</evidence>
<dbReference type="Proteomes" id="UP000593818">
    <property type="component" value="Plasmid pSID"/>
</dbReference>
<accession>A0A7M2XWA1</accession>
<geneLocation type="plasmid" evidence="2 3">
    <name>pSID</name>
</geneLocation>
<reference evidence="2 3" key="1">
    <citation type="submission" date="2020-10" db="EMBL/GenBank/DDBJ databases">
        <title>Whole genome sequence of oil-degrading bacteria Rhodococcus pyridinivorans strain 5Ap.</title>
        <authorList>
            <person name="Akhremchuk A.E."/>
            <person name="Valentovich L.N."/>
            <person name="Charniauskaya M.I."/>
            <person name="Bukliarevich H.A."/>
            <person name="Titok M.A."/>
        </authorList>
    </citation>
    <scope>NUCLEOTIDE SEQUENCE [LARGE SCALE GENOMIC DNA]</scope>
    <source>
        <strain evidence="2 3">5Ap</strain>
        <plasmid evidence="2 3">pSID</plasmid>
    </source>
</reference>
<dbReference type="RefSeq" id="WP_193904156.1">
    <property type="nucleotide sequence ID" value="NZ_CP063453.1"/>
</dbReference>
<sequence length="411" mass="44748">MSTAVLGDPIGVADSADRLCDAILDVFESDETSDRQRAVAVCATCPLVQACRTRTRVEILDGIGPCAVVRAGVAWDYDGYPDADIHADDTALKWIPDTAKRPEATDDNRSDLDRPDENVVELAFHDPGLLREHEFSAAESEAIVLRGAKQGKSMNFLGKILRMHYRNVHKLALNLGVRDAFETKPPRKKALDEAVVELETLDVEHDIETESQNRAMDNGQLSFDDLIVPDTAEPSIPADAVTAATFSRTPRALLRRLTGRIPRRFRAGKVDIARIVQQRTPSLRADSPAGAHGLYSGSSAPPIISRLRRSNRTGSPFSSPGASARVHSRSMRAPSAAAHPGRTRLCTVRLFTRPSDATGIDPPRTQLDPVSTFGHVAIPLHGRSPRAEHADRAVPSVTRPRVSEAIAPHCF</sequence>
<dbReference type="EMBL" id="CP063453">
    <property type="protein sequence ID" value="QOW01878.1"/>
    <property type="molecule type" value="Genomic_DNA"/>
</dbReference>
<name>A0A7M2XWA1_9NOCA</name>
<proteinExistence type="predicted"/>
<keyword evidence="2" id="KW-0614">Plasmid</keyword>